<dbReference type="Proteomes" id="UP000823749">
    <property type="component" value="Chromosome 9"/>
</dbReference>
<dbReference type="AlphaFoldDB" id="A0AAV6ISC1"/>
<evidence type="ECO:0000313" key="1">
    <source>
        <dbReference type="EMBL" id="KAG5531626.1"/>
    </source>
</evidence>
<keyword evidence="2" id="KW-1185">Reference proteome</keyword>
<accession>A0AAV6ISC1</accession>
<organism evidence="1 2">
    <name type="scientific">Rhododendron griersonianum</name>
    <dbReference type="NCBI Taxonomy" id="479676"/>
    <lineage>
        <taxon>Eukaryota</taxon>
        <taxon>Viridiplantae</taxon>
        <taxon>Streptophyta</taxon>
        <taxon>Embryophyta</taxon>
        <taxon>Tracheophyta</taxon>
        <taxon>Spermatophyta</taxon>
        <taxon>Magnoliopsida</taxon>
        <taxon>eudicotyledons</taxon>
        <taxon>Gunneridae</taxon>
        <taxon>Pentapetalae</taxon>
        <taxon>asterids</taxon>
        <taxon>Ericales</taxon>
        <taxon>Ericaceae</taxon>
        <taxon>Ericoideae</taxon>
        <taxon>Rhodoreae</taxon>
        <taxon>Rhododendron</taxon>
    </lineage>
</organism>
<reference evidence="1" key="1">
    <citation type="submission" date="2020-08" db="EMBL/GenBank/DDBJ databases">
        <title>Plant Genome Project.</title>
        <authorList>
            <person name="Zhang R.-G."/>
        </authorList>
    </citation>
    <scope>NUCLEOTIDE SEQUENCE</scope>
    <source>
        <strain evidence="1">WSP0</strain>
        <tissue evidence="1">Leaf</tissue>
    </source>
</reference>
<dbReference type="EMBL" id="JACTNZ010000009">
    <property type="protein sequence ID" value="KAG5531626.1"/>
    <property type="molecule type" value="Genomic_DNA"/>
</dbReference>
<gene>
    <name evidence="1" type="ORF">RHGRI_026295</name>
</gene>
<name>A0AAV6ISC1_9ERIC</name>
<comment type="caution">
    <text evidence="1">The sequence shown here is derived from an EMBL/GenBank/DDBJ whole genome shotgun (WGS) entry which is preliminary data.</text>
</comment>
<proteinExistence type="predicted"/>
<evidence type="ECO:0000313" key="2">
    <source>
        <dbReference type="Proteomes" id="UP000823749"/>
    </source>
</evidence>
<sequence length="152" mass="16570">MIPDRLSPSLPPSFSFLEEGGGGGFSAGRSLVADSLSSGESALVLKEMVDEAVCEGRVSEVWCSGEYVSLGGSFGRQRFSMEMGKGFVYNPLAIKEPDGEWNVEDKLVSGMSQEDVSKWVLKRISGFGKFLGVSFDGFEDRTMQLFSDIEEK</sequence>
<protein>
    <submittedName>
        <fullName evidence="1">Uncharacterized protein</fullName>
    </submittedName>
</protein>